<keyword evidence="4" id="KW-0547">Nucleotide-binding</keyword>
<evidence type="ECO:0000256" key="8">
    <source>
        <dbReference type="ARBA" id="ARBA00023235"/>
    </source>
</evidence>
<keyword evidence="5" id="KW-0067">ATP-binding</keyword>
<comment type="similarity">
    <text evidence="2">Belongs to the type II topoisomerase GyrB family.</text>
</comment>
<accession>A0ABX7P7H1</accession>
<dbReference type="Gene3D" id="3.30.565.10">
    <property type="entry name" value="Histidine kinase-like ATPase, C-terminal domain"/>
    <property type="match status" value="1"/>
</dbReference>
<proteinExistence type="inferred from homology"/>
<dbReference type="EMBL" id="CP071090">
    <property type="protein sequence ID" value="QSQ26434.1"/>
    <property type="molecule type" value="Genomic_DNA"/>
</dbReference>
<dbReference type="InterPro" id="IPR036890">
    <property type="entry name" value="HATPase_C_sf"/>
</dbReference>
<dbReference type="EC" id="5.6.2.2" evidence="3"/>
<evidence type="ECO:0000313" key="10">
    <source>
        <dbReference type="Proteomes" id="UP000662747"/>
    </source>
</evidence>
<evidence type="ECO:0000256" key="7">
    <source>
        <dbReference type="ARBA" id="ARBA00023125"/>
    </source>
</evidence>
<dbReference type="RefSeq" id="WP_206727981.1">
    <property type="nucleotide sequence ID" value="NZ_CP071090.1"/>
</dbReference>
<dbReference type="SUPFAM" id="SSF55874">
    <property type="entry name" value="ATPase domain of HSP90 chaperone/DNA topoisomerase II/histidine kinase"/>
    <property type="match status" value="1"/>
</dbReference>
<keyword evidence="6" id="KW-0799">Topoisomerase</keyword>
<organism evidence="9 10">
    <name type="scientific">Pyxidicoccus parkwayensis</name>
    <dbReference type="NCBI Taxonomy" id="2813578"/>
    <lineage>
        <taxon>Bacteria</taxon>
        <taxon>Pseudomonadati</taxon>
        <taxon>Myxococcota</taxon>
        <taxon>Myxococcia</taxon>
        <taxon>Myxococcales</taxon>
        <taxon>Cystobacterineae</taxon>
        <taxon>Myxococcaceae</taxon>
        <taxon>Pyxidicoccus</taxon>
    </lineage>
</organism>
<evidence type="ECO:0000256" key="1">
    <source>
        <dbReference type="ARBA" id="ARBA00000185"/>
    </source>
</evidence>
<dbReference type="Proteomes" id="UP000662747">
    <property type="component" value="Chromosome"/>
</dbReference>
<evidence type="ECO:0000256" key="2">
    <source>
        <dbReference type="ARBA" id="ARBA00010708"/>
    </source>
</evidence>
<protein>
    <recommendedName>
        <fullName evidence="3">DNA topoisomerase (ATP-hydrolyzing)</fullName>
        <ecNumber evidence="3">5.6.2.2</ecNumber>
    </recommendedName>
</protein>
<evidence type="ECO:0000256" key="4">
    <source>
        <dbReference type="ARBA" id="ARBA00022741"/>
    </source>
</evidence>
<gene>
    <name evidence="9" type="ORF">JY651_16535</name>
</gene>
<evidence type="ECO:0000313" key="9">
    <source>
        <dbReference type="EMBL" id="QSQ26434.1"/>
    </source>
</evidence>
<keyword evidence="7" id="KW-0238">DNA-binding</keyword>
<keyword evidence="8" id="KW-0413">Isomerase</keyword>
<reference evidence="9 10" key="1">
    <citation type="submission" date="2021-02" db="EMBL/GenBank/DDBJ databases">
        <title>De Novo genome assembly of isolated myxobacteria.</title>
        <authorList>
            <person name="Stevens D.C."/>
        </authorList>
    </citation>
    <scope>NUCLEOTIDE SEQUENCE [LARGE SCALE GENOMIC DNA]</scope>
    <source>
        <strain evidence="10">SCPEA02</strain>
    </source>
</reference>
<sequence length="204" mass="22558">MDIEALEGPPAIRKRPGMWVGGPVRSPAVHGFLLEQTLCTALDDAMNGTCTRIQVTLHADQSVTVEDDGPGFAFELTPRGTPLVELITMRLPLAARLHQTSPGLTKRDFRGGLIVANALSEWLHLEVRKKGQLWRQRFRCGKPQGPMVPVEASDRTGTRITYRVDSALLPAPIRVKVLRACIEGMAAEVPEVQFSFKQERARRA</sequence>
<evidence type="ECO:0000256" key="3">
    <source>
        <dbReference type="ARBA" id="ARBA00012895"/>
    </source>
</evidence>
<dbReference type="PANTHER" id="PTHR45866">
    <property type="entry name" value="DNA GYRASE/TOPOISOMERASE SUBUNIT B"/>
    <property type="match status" value="1"/>
</dbReference>
<evidence type="ECO:0000256" key="5">
    <source>
        <dbReference type="ARBA" id="ARBA00022840"/>
    </source>
</evidence>
<name>A0ABX7P7H1_9BACT</name>
<dbReference type="PANTHER" id="PTHR45866:SF1">
    <property type="entry name" value="DNA GYRASE SUBUNIT B, MITOCHONDRIAL"/>
    <property type="match status" value="1"/>
</dbReference>
<evidence type="ECO:0000256" key="6">
    <source>
        <dbReference type="ARBA" id="ARBA00023029"/>
    </source>
</evidence>
<keyword evidence="10" id="KW-1185">Reference proteome</keyword>
<comment type="catalytic activity">
    <reaction evidence="1">
        <text>ATP-dependent breakage, passage and rejoining of double-stranded DNA.</text>
        <dbReference type="EC" id="5.6.2.2"/>
    </reaction>
</comment>